<dbReference type="Proteomes" id="UP001148838">
    <property type="component" value="Unassembled WGS sequence"/>
</dbReference>
<feature type="transmembrane region" description="Helical" evidence="2">
    <location>
        <begin position="20"/>
        <end position="41"/>
    </location>
</feature>
<keyword evidence="2" id="KW-0812">Transmembrane</keyword>
<feature type="region of interest" description="Disordered" evidence="1">
    <location>
        <begin position="55"/>
        <end position="76"/>
    </location>
</feature>
<evidence type="ECO:0000256" key="1">
    <source>
        <dbReference type="SAM" id="MobiDB-lite"/>
    </source>
</evidence>
<sequence length="280" mass="32072">MFPVASSGCNHSLSFECRHVLLLSIILFYVIIFRFCLFLLVHTCGVTVSASGRETRWPGFESRSGPEERHQGKPKVTTAGQDRFLYLRALRERTSSAAMLRSALQNLFVMEIEYVVFCGANDIKIEQWINGDRSSLHINHTSVCTQTKEECSYGGHQQARIAVYGEYVHSGARFDSHGTTRMDLFPMRMTLYELQDHLQFSGRQHSLKWVKGKQCFVICSVVQQEERESIPASSHGCTLVQCFIHRFPLNYGNNLILTLVFYVPVFSKWRLAHYGSEPFK</sequence>
<keyword evidence="2" id="KW-0472">Membrane</keyword>
<gene>
    <name evidence="3" type="ORF">ANN_19019</name>
</gene>
<protein>
    <submittedName>
        <fullName evidence="3">Uncharacterized protein</fullName>
    </submittedName>
</protein>
<organism evidence="3 4">
    <name type="scientific">Periplaneta americana</name>
    <name type="common">American cockroach</name>
    <name type="synonym">Blatta americana</name>
    <dbReference type="NCBI Taxonomy" id="6978"/>
    <lineage>
        <taxon>Eukaryota</taxon>
        <taxon>Metazoa</taxon>
        <taxon>Ecdysozoa</taxon>
        <taxon>Arthropoda</taxon>
        <taxon>Hexapoda</taxon>
        <taxon>Insecta</taxon>
        <taxon>Pterygota</taxon>
        <taxon>Neoptera</taxon>
        <taxon>Polyneoptera</taxon>
        <taxon>Dictyoptera</taxon>
        <taxon>Blattodea</taxon>
        <taxon>Blattoidea</taxon>
        <taxon>Blattidae</taxon>
        <taxon>Blattinae</taxon>
        <taxon>Periplaneta</taxon>
    </lineage>
</organism>
<reference evidence="3 4" key="1">
    <citation type="journal article" date="2022" name="Allergy">
        <title>Genome assembly and annotation of Periplaneta americana reveal a comprehensive cockroach allergen profile.</title>
        <authorList>
            <person name="Wang L."/>
            <person name="Xiong Q."/>
            <person name="Saelim N."/>
            <person name="Wang L."/>
            <person name="Nong W."/>
            <person name="Wan A.T."/>
            <person name="Shi M."/>
            <person name="Liu X."/>
            <person name="Cao Q."/>
            <person name="Hui J.H.L."/>
            <person name="Sookrung N."/>
            <person name="Leung T.F."/>
            <person name="Tungtrongchitr A."/>
            <person name="Tsui S.K.W."/>
        </authorList>
    </citation>
    <scope>NUCLEOTIDE SEQUENCE [LARGE SCALE GENOMIC DNA]</scope>
    <source>
        <strain evidence="3">PWHHKU_190912</strain>
    </source>
</reference>
<keyword evidence="4" id="KW-1185">Reference proteome</keyword>
<accession>A0ABQ8SRW4</accession>
<comment type="caution">
    <text evidence="3">The sequence shown here is derived from an EMBL/GenBank/DDBJ whole genome shotgun (WGS) entry which is preliminary data.</text>
</comment>
<evidence type="ECO:0000313" key="4">
    <source>
        <dbReference type="Proteomes" id="UP001148838"/>
    </source>
</evidence>
<evidence type="ECO:0000256" key="2">
    <source>
        <dbReference type="SAM" id="Phobius"/>
    </source>
</evidence>
<name>A0ABQ8SRW4_PERAM</name>
<proteinExistence type="predicted"/>
<keyword evidence="2" id="KW-1133">Transmembrane helix</keyword>
<evidence type="ECO:0000313" key="3">
    <source>
        <dbReference type="EMBL" id="KAJ4436387.1"/>
    </source>
</evidence>
<dbReference type="EMBL" id="JAJSOF020000023">
    <property type="protein sequence ID" value="KAJ4436387.1"/>
    <property type="molecule type" value="Genomic_DNA"/>
</dbReference>